<evidence type="ECO:0000256" key="5">
    <source>
        <dbReference type="ARBA" id="ARBA00023212"/>
    </source>
</evidence>
<evidence type="ECO:0000256" key="3">
    <source>
        <dbReference type="ARBA" id="ARBA00017632"/>
    </source>
</evidence>
<comment type="subcellular location">
    <subcellularLocation>
        <location evidence="1">Cell projection</location>
        <location evidence="1">Cilium</location>
    </subcellularLocation>
    <subcellularLocation>
        <location evidence="2">Cytoplasm</location>
        <location evidence="2">Cytoskeleton</location>
    </subcellularLocation>
</comment>
<evidence type="ECO:0000256" key="1">
    <source>
        <dbReference type="ARBA" id="ARBA00004138"/>
    </source>
</evidence>
<dbReference type="GO" id="GO:0016301">
    <property type="term" value="F:kinase activity"/>
    <property type="evidence" value="ECO:0007669"/>
    <property type="project" value="UniProtKB-KW"/>
</dbReference>
<evidence type="ECO:0000256" key="4">
    <source>
        <dbReference type="ARBA" id="ARBA00022490"/>
    </source>
</evidence>
<name>A0AAD5T4H6_9FUNG</name>
<reference evidence="9" key="1">
    <citation type="submission" date="2020-05" db="EMBL/GenBank/DDBJ databases">
        <title>Phylogenomic resolution of chytrid fungi.</title>
        <authorList>
            <person name="Stajich J.E."/>
            <person name="Amses K."/>
            <person name="Simmons R."/>
            <person name="Seto K."/>
            <person name="Myers J."/>
            <person name="Bonds A."/>
            <person name="Quandt C.A."/>
            <person name="Barry K."/>
            <person name="Liu P."/>
            <person name="Grigoriev I."/>
            <person name="Longcore J.E."/>
            <person name="James T.Y."/>
        </authorList>
    </citation>
    <scope>NUCLEOTIDE SEQUENCE</scope>
    <source>
        <strain evidence="9">JEL0513</strain>
    </source>
</reference>
<dbReference type="InterPro" id="IPR034907">
    <property type="entry name" value="NDK-like_dom"/>
</dbReference>
<dbReference type="FunFam" id="3.30.70.141:FF:000004">
    <property type="entry name" value="Nucleoside diphosphate kinase 7"/>
    <property type="match status" value="1"/>
</dbReference>
<dbReference type="SMART" id="SM00676">
    <property type="entry name" value="DM10"/>
    <property type="match status" value="1"/>
</dbReference>
<dbReference type="PANTHER" id="PTHR43109:SF2">
    <property type="entry name" value="NUCLEOSIDE DIPHOSPHATE KINASE 7"/>
    <property type="match status" value="1"/>
</dbReference>
<comment type="similarity">
    <text evidence="7">Belongs to the NDK family.</text>
</comment>
<dbReference type="Gene3D" id="3.30.70.141">
    <property type="entry name" value="Nucleoside diphosphate kinase-like domain"/>
    <property type="match status" value="2"/>
</dbReference>
<feature type="domain" description="DM10" evidence="8">
    <location>
        <begin position="1"/>
        <end position="78"/>
    </location>
</feature>
<dbReference type="PROSITE" id="PS51336">
    <property type="entry name" value="DM10"/>
    <property type="match status" value="1"/>
</dbReference>
<keyword evidence="9" id="KW-0418">Kinase</keyword>
<dbReference type="PANTHER" id="PTHR43109">
    <property type="entry name" value="NUCLEOSIDE DIPHOSPHATE KINASE 7"/>
    <property type="match status" value="1"/>
</dbReference>
<comment type="caution">
    <text evidence="7">Lacks conserved residue(s) required for the propagation of feature annotation.</text>
</comment>
<evidence type="ECO:0000313" key="9">
    <source>
        <dbReference type="EMBL" id="KAJ3130691.1"/>
    </source>
</evidence>
<dbReference type="SMART" id="SM00562">
    <property type="entry name" value="NDK"/>
    <property type="match status" value="2"/>
</dbReference>
<dbReference type="AlphaFoldDB" id="A0AAD5T4H6"/>
<proteinExistence type="inferred from homology"/>
<organism evidence="9 10">
    <name type="scientific">Physocladia obscura</name>
    <dbReference type="NCBI Taxonomy" id="109957"/>
    <lineage>
        <taxon>Eukaryota</taxon>
        <taxon>Fungi</taxon>
        <taxon>Fungi incertae sedis</taxon>
        <taxon>Chytridiomycota</taxon>
        <taxon>Chytridiomycota incertae sedis</taxon>
        <taxon>Chytridiomycetes</taxon>
        <taxon>Chytridiales</taxon>
        <taxon>Chytriomycetaceae</taxon>
        <taxon>Physocladia</taxon>
    </lineage>
</organism>
<keyword evidence="6" id="KW-0966">Cell projection</keyword>
<keyword evidence="10" id="KW-1185">Reference proteome</keyword>
<evidence type="ECO:0000256" key="7">
    <source>
        <dbReference type="PROSITE-ProRule" id="PRU00706"/>
    </source>
</evidence>
<evidence type="ECO:0000313" key="10">
    <source>
        <dbReference type="Proteomes" id="UP001211907"/>
    </source>
</evidence>
<evidence type="ECO:0000256" key="6">
    <source>
        <dbReference type="ARBA" id="ARBA00023273"/>
    </source>
</evidence>
<accession>A0AAD5T4H6</accession>
<dbReference type="Proteomes" id="UP001211907">
    <property type="component" value="Unassembled WGS sequence"/>
</dbReference>
<dbReference type="InterPro" id="IPR036850">
    <property type="entry name" value="NDK-like_dom_sf"/>
</dbReference>
<keyword evidence="4" id="KW-0963">Cytoplasm</keyword>
<dbReference type="PROSITE" id="PS51374">
    <property type="entry name" value="NDPK_LIKE"/>
    <property type="match status" value="2"/>
</dbReference>
<keyword evidence="5" id="KW-0206">Cytoskeleton</keyword>
<dbReference type="SUPFAM" id="SSF54919">
    <property type="entry name" value="Nucleoside diphosphate kinase, NDK"/>
    <property type="match status" value="2"/>
</dbReference>
<dbReference type="Gene3D" id="2.30.29.170">
    <property type="match status" value="1"/>
</dbReference>
<protein>
    <recommendedName>
        <fullName evidence="3">Nucleoside diphosphate kinase</fullName>
    </recommendedName>
</protein>
<sequence>MSALERMCFLVTGDTRLNDNSIEMYDPKQKRTFLKRTKTQDLALTDFHIGAAVNVYARQLTIVDYGDEFTRGKLAQTLESALVIIKPDAIDQAGEIIDILISNHNYTIRNLRMLSISRKLAEELCMVTFGGKPYFNDIVSSLTGGSSIALEVTKPNAHTHLTTITGPAIVADARAQAAQSLRARFGHAGYKNGLHISSSASSAKVELSAVFNHSAATAARTAVFKNSTLALVRPHAVYAGLTGKIMASIVQNGFRISDAQSFSLDRVNAEEFLEVYKTVVPEYQKIVDQLMSGPLVALEVSGGPDKEHIVSSFREIVGPTDPELARKLRPKSLRALYGVNKIKNAVHCTDLEDDGVLEVQFFFRIMANVV</sequence>
<evidence type="ECO:0000256" key="2">
    <source>
        <dbReference type="ARBA" id="ARBA00004245"/>
    </source>
</evidence>
<dbReference type="InterPro" id="IPR006602">
    <property type="entry name" value="DM10_dom"/>
</dbReference>
<keyword evidence="9" id="KW-0808">Transferase</keyword>
<dbReference type="CDD" id="cd04412">
    <property type="entry name" value="NDPk7B"/>
    <property type="match status" value="1"/>
</dbReference>
<dbReference type="EMBL" id="JADGJH010000364">
    <property type="protein sequence ID" value="KAJ3130691.1"/>
    <property type="molecule type" value="Genomic_DNA"/>
</dbReference>
<gene>
    <name evidence="9" type="primary">NME7</name>
    <name evidence="9" type="ORF">HK100_007680</name>
</gene>
<dbReference type="Pfam" id="PF00334">
    <property type="entry name" value="NDK"/>
    <property type="match status" value="2"/>
</dbReference>
<comment type="caution">
    <text evidence="9">The sequence shown here is derived from an EMBL/GenBank/DDBJ whole genome shotgun (WGS) entry which is preliminary data.</text>
</comment>
<dbReference type="InterPro" id="IPR037993">
    <property type="entry name" value="NDPk7B"/>
</dbReference>
<dbReference type="GO" id="GO:0005879">
    <property type="term" value="C:axonemal microtubule"/>
    <property type="evidence" value="ECO:0007669"/>
    <property type="project" value="TreeGrafter"/>
</dbReference>
<evidence type="ECO:0000259" key="8">
    <source>
        <dbReference type="PROSITE" id="PS51336"/>
    </source>
</evidence>